<dbReference type="Proteomes" id="UP000585665">
    <property type="component" value="Unassembled WGS sequence"/>
</dbReference>
<evidence type="ECO:0000313" key="10">
    <source>
        <dbReference type="EMBL" id="NVN39073.1"/>
    </source>
</evidence>
<evidence type="ECO:0000256" key="3">
    <source>
        <dbReference type="ARBA" id="ARBA00022741"/>
    </source>
</evidence>
<dbReference type="GO" id="GO:0042883">
    <property type="term" value="P:cysteine transport"/>
    <property type="evidence" value="ECO:0007669"/>
    <property type="project" value="InterPro"/>
</dbReference>
<keyword evidence="6 7" id="KW-0472">Membrane</keyword>
<organism evidence="10 11">
    <name type="scientific">Ameyamaea chiangmaiensis</name>
    <dbReference type="NCBI Taxonomy" id="442969"/>
    <lineage>
        <taxon>Bacteria</taxon>
        <taxon>Pseudomonadati</taxon>
        <taxon>Pseudomonadota</taxon>
        <taxon>Alphaproteobacteria</taxon>
        <taxon>Acetobacterales</taxon>
        <taxon>Acetobacteraceae</taxon>
        <taxon>Ameyamaea</taxon>
    </lineage>
</organism>
<keyword evidence="11" id="KW-1185">Reference proteome</keyword>
<dbReference type="InterPro" id="IPR003439">
    <property type="entry name" value="ABC_transporter-like_ATP-bd"/>
</dbReference>
<evidence type="ECO:0000256" key="6">
    <source>
        <dbReference type="ARBA" id="ARBA00023136"/>
    </source>
</evidence>
<dbReference type="SUPFAM" id="SSF52540">
    <property type="entry name" value="P-loop containing nucleoside triphosphate hydrolases"/>
    <property type="match status" value="1"/>
</dbReference>
<gene>
    <name evidence="10" type="primary">cydD</name>
    <name evidence="10" type="ORF">HUK82_00640</name>
</gene>
<evidence type="ECO:0000256" key="1">
    <source>
        <dbReference type="ARBA" id="ARBA00004651"/>
    </source>
</evidence>
<dbReference type="AlphaFoldDB" id="A0A850P7U0"/>
<dbReference type="GO" id="GO:0005886">
    <property type="term" value="C:plasma membrane"/>
    <property type="evidence" value="ECO:0007669"/>
    <property type="project" value="UniProtKB-SubCell"/>
</dbReference>
<feature type="domain" description="ABC transmembrane type-1" evidence="9">
    <location>
        <begin position="26"/>
        <end position="314"/>
    </location>
</feature>
<dbReference type="Pfam" id="PF00005">
    <property type="entry name" value="ABC_tran"/>
    <property type="match status" value="1"/>
</dbReference>
<dbReference type="InterPro" id="IPR017871">
    <property type="entry name" value="ABC_transporter-like_CS"/>
</dbReference>
<evidence type="ECO:0000313" key="11">
    <source>
        <dbReference type="Proteomes" id="UP000585665"/>
    </source>
</evidence>
<dbReference type="SMART" id="SM00382">
    <property type="entry name" value="AAA"/>
    <property type="match status" value="1"/>
</dbReference>
<reference evidence="10 11" key="1">
    <citation type="submission" date="2020-06" db="EMBL/GenBank/DDBJ databases">
        <title>Description of novel acetic acid bacteria.</title>
        <authorList>
            <person name="Sombolestani A."/>
        </authorList>
    </citation>
    <scope>NUCLEOTIDE SEQUENCE [LARGE SCALE GENOMIC DNA]</scope>
    <source>
        <strain evidence="10 11">LMG 27010</strain>
    </source>
</reference>
<accession>A0A850P7U0</accession>
<feature type="transmembrane region" description="Helical" evidence="7">
    <location>
        <begin position="61"/>
        <end position="86"/>
    </location>
</feature>
<evidence type="ECO:0000256" key="2">
    <source>
        <dbReference type="ARBA" id="ARBA00022692"/>
    </source>
</evidence>
<dbReference type="InterPro" id="IPR003593">
    <property type="entry name" value="AAA+_ATPase"/>
</dbReference>
<feature type="transmembrane region" description="Helical" evidence="7">
    <location>
        <begin position="26"/>
        <end position="49"/>
    </location>
</feature>
<sequence length="577" mass="60960">MSRDKQIVRAWTRAQARLGRRNARPVIAAGLVGTLIACAQAACIAALLGPVLAGHAAAMQIVWPLAGFGCLAIVRAMVLALGDIAAGRAGARARRRLRQDIVQTMLSAGPVLLRRAHSGALAALAFDRVEALDGFFARWIPASILWVAQPVLVVCVVAFVAPHAALVMALCGLFVPFAQAAFGIGAAVASRRQFLAMTRLQARFLDRIRGIATIVLAGRADDEAERLAAAAAELRKRTMTVLRVAFLSSAAIDLAMVVALVLITLGEGHGLVAQRAAGTLDPASVGRALFALVLVPEFFAPLRALALAYQDRAQASGAAESIHDLFGAETVSIDADEGRQSHDVPCTPGEARPSSVSVRFERVSFSWDADRGASLSDVSFRMDARQTLLLCGASGAGKSTIMELLLGFVSPMSGRILFNECDVAEMSSAQRARYVAWIGQRPVLFAGTIADNLRLARPEASDEALEHALAMASADFVSALPQGIHTVIGDGGFGLSGGQAQRIAIARAFLKNAPLLLLDEPTAHLDPATERAIFDTLARLAEGRTVILASHSHAISRFGAQRLDLVHGRVLESRVVA</sequence>
<feature type="domain" description="ABC transporter" evidence="8">
    <location>
        <begin position="358"/>
        <end position="577"/>
    </location>
</feature>
<dbReference type="InterPro" id="IPR011527">
    <property type="entry name" value="ABC1_TM_dom"/>
</dbReference>
<dbReference type="Gene3D" id="1.20.1560.10">
    <property type="entry name" value="ABC transporter type 1, transmembrane domain"/>
    <property type="match status" value="1"/>
</dbReference>
<dbReference type="InterPro" id="IPR027417">
    <property type="entry name" value="P-loop_NTPase"/>
</dbReference>
<dbReference type="CDD" id="cd03228">
    <property type="entry name" value="ABCC_MRP_Like"/>
    <property type="match status" value="1"/>
</dbReference>
<dbReference type="InterPro" id="IPR014216">
    <property type="entry name" value="ABC_transptr_CydD"/>
</dbReference>
<dbReference type="PANTHER" id="PTHR24221:SF590">
    <property type="entry name" value="COMPONENT LINKED WITH THE ASSEMBLY OF CYTOCHROME' TRANSPORT TRANSMEMBRANE ATP-BINDING PROTEIN ABC TRANSPORTER CYDD-RELATED"/>
    <property type="match status" value="1"/>
</dbReference>
<proteinExistence type="predicted"/>
<keyword evidence="4" id="KW-0067">ATP-binding</keyword>
<keyword evidence="2 7" id="KW-0812">Transmembrane</keyword>
<feature type="transmembrane region" description="Helical" evidence="7">
    <location>
        <begin position="244"/>
        <end position="265"/>
    </location>
</feature>
<dbReference type="NCBIfam" id="TIGR02857">
    <property type="entry name" value="CydD"/>
    <property type="match status" value="1"/>
</dbReference>
<evidence type="ECO:0000256" key="7">
    <source>
        <dbReference type="SAM" id="Phobius"/>
    </source>
</evidence>
<dbReference type="Pfam" id="PF00664">
    <property type="entry name" value="ABC_membrane"/>
    <property type="match status" value="1"/>
</dbReference>
<feature type="transmembrane region" description="Helical" evidence="7">
    <location>
        <begin position="136"/>
        <end position="160"/>
    </location>
</feature>
<dbReference type="CDD" id="cd18584">
    <property type="entry name" value="ABC_6TM_AarD_CydD"/>
    <property type="match status" value="1"/>
</dbReference>
<keyword evidence="3" id="KW-0547">Nucleotide-binding</keyword>
<dbReference type="GO" id="GO:0016887">
    <property type="term" value="F:ATP hydrolysis activity"/>
    <property type="evidence" value="ECO:0007669"/>
    <property type="project" value="InterPro"/>
</dbReference>
<dbReference type="SUPFAM" id="SSF90123">
    <property type="entry name" value="ABC transporter transmembrane region"/>
    <property type="match status" value="1"/>
</dbReference>
<evidence type="ECO:0000259" key="8">
    <source>
        <dbReference type="PROSITE" id="PS50893"/>
    </source>
</evidence>
<protein>
    <submittedName>
        <fullName evidence="10">Thiol reductant ABC exporter subunit CydD</fullName>
    </submittedName>
</protein>
<evidence type="ECO:0000256" key="4">
    <source>
        <dbReference type="ARBA" id="ARBA00022840"/>
    </source>
</evidence>
<keyword evidence="5 7" id="KW-1133">Transmembrane helix</keyword>
<dbReference type="PROSITE" id="PS50893">
    <property type="entry name" value="ABC_TRANSPORTER_2"/>
    <property type="match status" value="1"/>
</dbReference>
<dbReference type="PROSITE" id="PS00211">
    <property type="entry name" value="ABC_TRANSPORTER_1"/>
    <property type="match status" value="1"/>
</dbReference>
<comment type="caution">
    <text evidence="10">The sequence shown here is derived from an EMBL/GenBank/DDBJ whole genome shotgun (WGS) entry which is preliminary data.</text>
</comment>
<dbReference type="PROSITE" id="PS50929">
    <property type="entry name" value="ABC_TM1F"/>
    <property type="match status" value="1"/>
</dbReference>
<dbReference type="GO" id="GO:0140359">
    <property type="term" value="F:ABC-type transporter activity"/>
    <property type="evidence" value="ECO:0007669"/>
    <property type="project" value="InterPro"/>
</dbReference>
<dbReference type="InterPro" id="IPR039421">
    <property type="entry name" value="Type_1_exporter"/>
</dbReference>
<dbReference type="GO" id="GO:0005524">
    <property type="term" value="F:ATP binding"/>
    <property type="evidence" value="ECO:0007669"/>
    <property type="project" value="UniProtKB-KW"/>
</dbReference>
<dbReference type="PANTHER" id="PTHR24221">
    <property type="entry name" value="ATP-BINDING CASSETTE SUB-FAMILY B"/>
    <property type="match status" value="1"/>
</dbReference>
<comment type="subcellular location">
    <subcellularLocation>
        <location evidence="1">Cell membrane</location>
        <topology evidence="1">Multi-pass membrane protein</topology>
    </subcellularLocation>
</comment>
<dbReference type="InterPro" id="IPR036640">
    <property type="entry name" value="ABC1_TM_sf"/>
</dbReference>
<dbReference type="Gene3D" id="3.40.50.300">
    <property type="entry name" value="P-loop containing nucleotide triphosphate hydrolases"/>
    <property type="match status" value="1"/>
</dbReference>
<dbReference type="EMBL" id="JABXXR010000002">
    <property type="protein sequence ID" value="NVN39073.1"/>
    <property type="molecule type" value="Genomic_DNA"/>
</dbReference>
<feature type="transmembrane region" description="Helical" evidence="7">
    <location>
        <begin position="166"/>
        <end position="189"/>
    </location>
</feature>
<dbReference type="RefSeq" id="WP_176612098.1">
    <property type="nucleotide sequence ID" value="NZ_JABXXR010000002.1"/>
</dbReference>
<name>A0A850P7U0_9PROT</name>
<evidence type="ECO:0000259" key="9">
    <source>
        <dbReference type="PROSITE" id="PS50929"/>
    </source>
</evidence>
<evidence type="ECO:0000256" key="5">
    <source>
        <dbReference type="ARBA" id="ARBA00022989"/>
    </source>
</evidence>